<dbReference type="EMBL" id="JH600070">
    <property type="protein sequence ID" value="EIJ41363.1"/>
    <property type="molecule type" value="Genomic_DNA"/>
</dbReference>
<proteinExistence type="predicted"/>
<evidence type="ECO:0000313" key="2">
    <source>
        <dbReference type="Proteomes" id="UP000005744"/>
    </source>
</evidence>
<dbReference type="RefSeq" id="WP_002683226.1">
    <property type="nucleotide sequence ID" value="NZ_JH600070.1"/>
</dbReference>
<dbReference type="NCBIfam" id="TIGR02646">
    <property type="entry name" value="retron system putative HNH endonuclease"/>
    <property type="match status" value="1"/>
</dbReference>
<accession>I3CCM0</accession>
<reference evidence="1 2" key="1">
    <citation type="submission" date="2011-11" db="EMBL/GenBank/DDBJ databases">
        <title>Improved High-Quality Draft sequence of Beggiatoa alba B18lD.</title>
        <authorList>
            <consortium name="US DOE Joint Genome Institute"/>
            <person name="Lucas S."/>
            <person name="Han J."/>
            <person name="Lapidus A."/>
            <person name="Cheng J.-F."/>
            <person name="Goodwin L."/>
            <person name="Pitluck S."/>
            <person name="Peters L."/>
            <person name="Mikhailova N."/>
            <person name="Held B."/>
            <person name="Detter J.C."/>
            <person name="Han C."/>
            <person name="Tapia R."/>
            <person name="Land M."/>
            <person name="Hauser L."/>
            <person name="Kyrpides N."/>
            <person name="Ivanova N."/>
            <person name="Pagani I."/>
            <person name="Samuel K."/>
            <person name="Teske A."/>
            <person name="Mueller J."/>
            <person name="Woyke T."/>
        </authorList>
    </citation>
    <scope>NUCLEOTIDE SEQUENCE [LARGE SCALE GENOMIC DNA]</scope>
    <source>
        <strain evidence="1 2">B18LD</strain>
    </source>
</reference>
<dbReference type="HOGENOM" id="CLU_1048310_0_0_6"/>
<dbReference type="Gene3D" id="1.10.30.50">
    <property type="match status" value="1"/>
</dbReference>
<dbReference type="OrthoDB" id="6975485at2"/>
<gene>
    <name evidence="1" type="ORF">BegalDRAFT_0444</name>
</gene>
<name>I3CCM0_9GAMM</name>
<dbReference type="Proteomes" id="UP000005744">
    <property type="component" value="Unassembled WGS sequence"/>
</dbReference>
<dbReference type="AlphaFoldDB" id="I3CCM0"/>
<organism evidence="1 2">
    <name type="scientific">Beggiatoa alba B18LD</name>
    <dbReference type="NCBI Taxonomy" id="395493"/>
    <lineage>
        <taxon>Bacteria</taxon>
        <taxon>Pseudomonadati</taxon>
        <taxon>Pseudomonadota</taxon>
        <taxon>Gammaproteobacteria</taxon>
        <taxon>Thiotrichales</taxon>
        <taxon>Thiotrichaceae</taxon>
        <taxon>Beggiatoa</taxon>
    </lineage>
</organism>
<protein>
    <submittedName>
        <fullName evidence="1">TIGR02646 family protein</fullName>
    </submittedName>
</protein>
<dbReference type="STRING" id="395493.BegalDRAFT_0444"/>
<keyword evidence="2" id="KW-1185">Reference proteome</keyword>
<dbReference type="InterPro" id="IPR013467">
    <property type="entry name" value="HNH78-like"/>
</dbReference>
<sequence length="265" mass="31216">MRRIYKTPCPALSDFIKQEKDKKIDPVYKNGLDSKEEYKQHFFNLRKQLLEEQGYICCYCQSRINLVENEMPKMKVEHFKPKSKYKDLELDYRNLLASCLGNSNSETHCDSKKLGKELEEVPNPESKEFEQFKIKYIAYKITANTQGKESDKYISVMPLWNEKIKQAKAENKEEDKIGLEKNDPLTGIEEGCLNLNHQTLMSRRFGAWQGVSNIFYKKIGKNWHIEKGKKLATDLIEYYNKTNDRGELKEFCQVIIDLLKKEFKV</sequence>
<dbReference type="eggNOG" id="COG1403">
    <property type="taxonomic scope" value="Bacteria"/>
</dbReference>
<evidence type="ECO:0000313" key="1">
    <source>
        <dbReference type="EMBL" id="EIJ41363.1"/>
    </source>
</evidence>